<sequence length="125" mass="14094">MTYTVTIPKRTDYAFDLGKFGRRITTCNPDAQVWFNRGLIWAYGFNHKESAVCFEQAITHDESCAMAYWGLAYALGPNYNQPWELLGADLNIVVQRTYHAAQKAQSLAANATPMEQALISAIQDR</sequence>
<dbReference type="STRING" id="41047.A0A397H2F4"/>
<proteinExistence type="predicted"/>
<dbReference type="PANTHER" id="PTHR45588:SF3">
    <property type="entry name" value="TPR DOMAIN PROTEIN"/>
    <property type="match status" value="1"/>
</dbReference>
<dbReference type="InterPro" id="IPR011990">
    <property type="entry name" value="TPR-like_helical_dom_sf"/>
</dbReference>
<name>A0A397H2F4_ASPTH</name>
<accession>A0A397H2F4</accession>
<dbReference type="PANTHER" id="PTHR45588">
    <property type="entry name" value="TPR DOMAIN-CONTAINING PROTEIN"/>
    <property type="match status" value="1"/>
</dbReference>
<dbReference type="VEuPathDB" id="FungiDB:CDV56_107684"/>
<comment type="caution">
    <text evidence="1">The sequence shown here is derived from an EMBL/GenBank/DDBJ whole genome shotgun (WGS) entry which is preliminary data.</text>
</comment>
<keyword evidence="2" id="KW-1185">Reference proteome</keyword>
<evidence type="ECO:0000313" key="2">
    <source>
        <dbReference type="Proteomes" id="UP000215305"/>
    </source>
</evidence>
<protein>
    <recommendedName>
        <fullName evidence="3">Tetratricopeptide repeat protein</fullName>
    </recommendedName>
</protein>
<gene>
    <name evidence="1" type="ORF">CDV56_107684</name>
</gene>
<dbReference type="GeneID" id="38129658"/>
<evidence type="ECO:0000313" key="1">
    <source>
        <dbReference type="EMBL" id="RHZ55826.1"/>
    </source>
</evidence>
<dbReference type="OrthoDB" id="414774at2759"/>
<organism evidence="1 2">
    <name type="scientific">Aspergillus thermomutatus</name>
    <name type="common">Neosartorya pseudofischeri</name>
    <dbReference type="NCBI Taxonomy" id="41047"/>
    <lineage>
        <taxon>Eukaryota</taxon>
        <taxon>Fungi</taxon>
        <taxon>Dikarya</taxon>
        <taxon>Ascomycota</taxon>
        <taxon>Pezizomycotina</taxon>
        <taxon>Eurotiomycetes</taxon>
        <taxon>Eurotiomycetidae</taxon>
        <taxon>Eurotiales</taxon>
        <taxon>Aspergillaceae</taxon>
        <taxon>Aspergillus</taxon>
        <taxon>Aspergillus subgen. Fumigati</taxon>
    </lineage>
</organism>
<dbReference type="Proteomes" id="UP000215305">
    <property type="component" value="Unassembled WGS sequence"/>
</dbReference>
<reference evidence="1" key="1">
    <citation type="submission" date="2018-08" db="EMBL/GenBank/DDBJ databases">
        <title>Draft genome sequence of azole-resistant Aspergillus thermomutatus (Neosartorya pseudofischeri) strain HMR AF 39, isolated from a human nasal aspirate.</title>
        <authorList>
            <person name="Parent-Michaud M."/>
            <person name="Dufresne P.J."/>
            <person name="Fournier E."/>
            <person name="Martineau C."/>
            <person name="Moreira S."/>
            <person name="Perkins V."/>
            <person name="De Repentigny L."/>
            <person name="Dufresne S.F."/>
        </authorList>
    </citation>
    <scope>NUCLEOTIDE SEQUENCE [LARGE SCALE GENOMIC DNA]</scope>
    <source>
        <strain evidence="1">HMR AF 39</strain>
    </source>
</reference>
<dbReference type="EMBL" id="NKHU02000095">
    <property type="protein sequence ID" value="RHZ55826.1"/>
    <property type="molecule type" value="Genomic_DNA"/>
</dbReference>
<dbReference type="RefSeq" id="XP_026614499.1">
    <property type="nucleotide sequence ID" value="XM_026761303.1"/>
</dbReference>
<dbReference type="AlphaFoldDB" id="A0A397H2F4"/>
<dbReference type="SUPFAM" id="SSF48452">
    <property type="entry name" value="TPR-like"/>
    <property type="match status" value="1"/>
</dbReference>
<evidence type="ECO:0008006" key="3">
    <source>
        <dbReference type="Google" id="ProtNLM"/>
    </source>
</evidence>
<dbReference type="Gene3D" id="1.25.40.10">
    <property type="entry name" value="Tetratricopeptide repeat domain"/>
    <property type="match status" value="1"/>
</dbReference>